<dbReference type="RefSeq" id="XP_070913683.1">
    <property type="nucleotide sequence ID" value="XM_071057582.1"/>
</dbReference>
<gene>
    <name evidence="2" type="primary">HST3_1</name>
    <name evidence="2" type="ORF">MFIFM68171_02160</name>
</gene>
<feature type="region of interest" description="Disordered" evidence="1">
    <location>
        <begin position="1"/>
        <end position="28"/>
    </location>
</feature>
<evidence type="ECO:0000313" key="3">
    <source>
        <dbReference type="Proteomes" id="UP001628179"/>
    </source>
</evidence>
<evidence type="ECO:0000256" key="1">
    <source>
        <dbReference type="SAM" id="MobiDB-lite"/>
    </source>
</evidence>
<sequence>MLRPSTLRCHTRIPGSRPHSDLRSDAQNMGTSLATDGVKLLVKDLAKIIHKLAGKVVYVNLAKPPKSWNGVVDYWVKWDCDAWVRDLMRHQPALCSGNREGRRARDHVLTIREPYLEEAGSIPRVLIDLTREVKVAAPRGHDMGGDSREIRLILPLVR</sequence>
<dbReference type="Gene3D" id="3.40.50.1220">
    <property type="entry name" value="TPP-binding domain"/>
    <property type="match status" value="1"/>
</dbReference>
<evidence type="ECO:0000313" key="2">
    <source>
        <dbReference type="EMBL" id="GAB1311950.1"/>
    </source>
</evidence>
<name>A0ABQ0G2I9_9PEZI</name>
<dbReference type="GeneID" id="98172905"/>
<protein>
    <submittedName>
        <fullName evidence="2">NAD-dependent deacetylase hst3</fullName>
    </submittedName>
</protein>
<proteinExistence type="predicted"/>
<reference evidence="2 3" key="1">
    <citation type="submission" date="2024-09" db="EMBL/GenBank/DDBJ databases">
        <title>Itraconazole resistance in Madurella fahalii resulting from another homologue of gene encoding cytochrome P450 14-alpha sterol demethylase (CYP51).</title>
        <authorList>
            <person name="Yoshioka I."/>
            <person name="Fahal A.H."/>
            <person name="Kaneko S."/>
            <person name="Yaguchi T."/>
        </authorList>
    </citation>
    <scope>NUCLEOTIDE SEQUENCE [LARGE SCALE GENOMIC DNA]</scope>
    <source>
        <strain evidence="2 3">IFM 68171</strain>
    </source>
</reference>
<dbReference type="Proteomes" id="UP001628179">
    <property type="component" value="Unassembled WGS sequence"/>
</dbReference>
<comment type="caution">
    <text evidence="2">The sequence shown here is derived from an EMBL/GenBank/DDBJ whole genome shotgun (WGS) entry which is preliminary data.</text>
</comment>
<keyword evidence="3" id="KW-1185">Reference proteome</keyword>
<organism evidence="2 3">
    <name type="scientific">Madurella fahalii</name>
    <dbReference type="NCBI Taxonomy" id="1157608"/>
    <lineage>
        <taxon>Eukaryota</taxon>
        <taxon>Fungi</taxon>
        <taxon>Dikarya</taxon>
        <taxon>Ascomycota</taxon>
        <taxon>Pezizomycotina</taxon>
        <taxon>Sordariomycetes</taxon>
        <taxon>Sordariomycetidae</taxon>
        <taxon>Sordariales</taxon>
        <taxon>Sordariales incertae sedis</taxon>
        <taxon>Madurella</taxon>
    </lineage>
</organism>
<accession>A0ABQ0G2I9</accession>
<dbReference type="EMBL" id="BAAFSV010000001">
    <property type="protein sequence ID" value="GAB1311950.1"/>
    <property type="molecule type" value="Genomic_DNA"/>
</dbReference>